<dbReference type="PANTHER" id="PTHR45947">
    <property type="entry name" value="SULFOQUINOVOSYL TRANSFERASE SQD2"/>
    <property type="match status" value="1"/>
</dbReference>
<sequence length="381" mass="42320">VKIAMVSPYDFTWPGGVTAHVVQLARELGRSGHEVQVLAPHSPSREFQDADLLVPLGRSVPLPSGGSIARVSLSWWLYPKVRALLAREQFDIIHLHEPMAPILPLCVLEFSHSVNVGTFHASYARQHLYRFTSPIIKRWQQKLHGNIAVSPAARRYVNNTFPGDYEIIPNGIDFKHFSANVAPLPQYLDGKLNILFVGRLEKRKGLQYLLEAYSKLRWEIPNTRLIVVGPGNPDKESYRILSSHNLQDVDFVGRVSYDDLPRYYASADIFCSPATGAESFGIVLLEAMSAGKPVVASDIEGYRGVVTEGEHGLLVPKKDSNALADALGRLARDPELRSKLGSQGKRSAENYRWEVVAGQVEKYYNTCLQAVNDSSNETTGT</sequence>
<dbReference type="GO" id="GO:0016757">
    <property type="term" value="F:glycosyltransferase activity"/>
    <property type="evidence" value="ECO:0007669"/>
    <property type="project" value="InterPro"/>
</dbReference>
<evidence type="ECO:0000313" key="3">
    <source>
        <dbReference type="EMBL" id="SUZ48065.1"/>
    </source>
</evidence>
<proteinExistence type="predicted"/>
<dbReference type="EMBL" id="UINC01000050">
    <property type="protein sequence ID" value="SUZ48065.1"/>
    <property type="molecule type" value="Genomic_DNA"/>
</dbReference>
<feature type="non-terminal residue" evidence="3">
    <location>
        <position position="1"/>
    </location>
</feature>
<accession>A0A381N0M9</accession>
<dbReference type="InterPro" id="IPR050194">
    <property type="entry name" value="Glycosyltransferase_grp1"/>
</dbReference>
<protein>
    <recommendedName>
        <fullName evidence="4">Glycosyltransferase subfamily 4-like N-terminal domain-containing protein</fullName>
    </recommendedName>
</protein>
<dbReference type="InterPro" id="IPR001296">
    <property type="entry name" value="Glyco_trans_1"/>
</dbReference>
<organism evidence="3">
    <name type="scientific">marine metagenome</name>
    <dbReference type="NCBI Taxonomy" id="408172"/>
    <lineage>
        <taxon>unclassified sequences</taxon>
        <taxon>metagenomes</taxon>
        <taxon>ecological metagenomes</taxon>
    </lineage>
</organism>
<dbReference type="Pfam" id="PF13439">
    <property type="entry name" value="Glyco_transf_4"/>
    <property type="match status" value="1"/>
</dbReference>
<dbReference type="CDD" id="cd03801">
    <property type="entry name" value="GT4_PimA-like"/>
    <property type="match status" value="1"/>
</dbReference>
<evidence type="ECO:0000259" key="2">
    <source>
        <dbReference type="Pfam" id="PF13439"/>
    </source>
</evidence>
<dbReference type="Gene3D" id="3.40.50.2000">
    <property type="entry name" value="Glycogen Phosphorylase B"/>
    <property type="match status" value="2"/>
</dbReference>
<reference evidence="3" key="1">
    <citation type="submission" date="2018-05" db="EMBL/GenBank/DDBJ databases">
        <authorList>
            <person name="Lanie J.A."/>
            <person name="Ng W.-L."/>
            <person name="Kazmierczak K.M."/>
            <person name="Andrzejewski T.M."/>
            <person name="Davidsen T.M."/>
            <person name="Wayne K.J."/>
            <person name="Tettelin H."/>
            <person name="Glass J.I."/>
            <person name="Rusch D."/>
            <person name="Podicherti R."/>
            <person name="Tsui H.-C.T."/>
            <person name="Winkler M.E."/>
        </authorList>
    </citation>
    <scope>NUCLEOTIDE SEQUENCE</scope>
</reference>
<dbReference type="AlphaFoldDB" id="A0A381N0M9"/>
<dbReference type="Pfam" id="PF00534">
    <property type="entry name" value="Glycos_transf_1"/>
    <property type="match status" value="1"/>
</dbReference>
<dbReference type="SUPFAM" id="SSF53756">
    <property type="entry name" value="UDP-Glycosyltransferase/glycogen phosphorylase"/>
    <property type="match status" value="1"/>
</dbReference>
<evidence type="ECO:0000259" key="1">
    <source>
        <dbReference type="Pfam" id="PF00534"/>
    </source>
</evidence>
<gene>
    <name evidence="3" type="ORF">METZ01_LOCUS919</name>
</gene>
<feature type="domain" description="Glycosyl transferase family 1" evidence="1">
    <location>
        <begin position="190"/>
        <end position="346"/>
    </location>
</feature>
<name>A0A381N0M9_9ZZZZ</name>
<dbReference type="InterPro" id="IPR028098">
    <property type="entry name" value="Glyco_trans_4-like_N"/>
</dbReference>
<dbReference type="PANTHER" id="PTHR45947:SF3">
    <property type="entry name" value="SULFOQUINOVOSYL TRANSFERASE SQD2"/>
    <property type="match status" value="1"/>
</dbReference>
<feature type="domain" description="Glycosyltransferase subfamily 4-like N-terminal" evidence="2">
    <location>
        <begin position="14"/>
        <end position="174"/>
    </location>
</feature>
<evidence type="ECO:0008006" key="4">
    <source>
        <dbReference type="Google" id="ProtNLM"/>
    </source>
</evidence>